<keyword evidence="2 4" id="KW-0442">Lipid degradation</keyword>
<sequence length="391" mass="42942">MNHVKQIAAILLLMLIAGCSTTHTLDLRVPEQGYEQATVGGEAKSPNAEPLRFWAGEPSTFLYSDLTKSTPLTVQGDALNILVLSGGGAKGAFGAGVVNGLYDHDQLEQYTIVTGVSAGALIAPFAFLGGDEVPRLKQVMLGINDKEIMGKRNFLNTLFKDAFTNGDNMLEFIASVYTPEMIADIAKQHNAGRRLFIGTTQFDSGRLSIWNIGAIANSNIDNKAGFIHQILAASASIPGVFPPQFIKVDYQGEAYEELHVDGGLSAQMFFEPVTTDYGKLSKALGLTQQPYIHVIRNGMLTMPYEVIPDKGMALLTRSLKSLTVLQSRGDLYKMLYDSQLQQIDLSFTYVDNEFDAPVETKAMFDFEYMQALYNYGYDKAVKGQVWSKQLP</sequence>
<protein>
    <submittedName>
        <fullName evidence="7">Phospholipase</fullName>
    </submittedName>
</protein>
<dbReference type="PROSITE" id="PS51635">
    <property type="entry name" value="PNPLA"/>
    <property type="match status" value="1"/>
</dbReference>
<feature type="signal peptide" evidence="5">
    <location>
        <begin position="1"/>
        <end position="24"/>
    </location>
</feature>
<feature type="short sequence motif" description="GXGXXG" evidence="4">
    <location>
        <begin position="86"/>
        <end position="91"/>
    </location>
</feature>
<dbReference type="Gene3D" id="3.40.1090.10">
    <property type="entry name" value="Cytosolic phospholipase A2 catalytic domain"/>
    <property type="match status" value="1"/>
</dbReference>
<feature type="domain" description="PNPLA" evidence="6">
    <location>
        <begin position="82"/>
        <end position="274"/>
    </location>
</feature>
<dbReference type="InterPro" id="IPR050301">
    <property type="entry name" value="NTE"/>
</dbReference>
<feature type="active site" description="Nucleophile" evidence="4">
    <location>
        <position position="117"/>
    </location>
</feature>
<evidence type="ECO:0000313" key="8">
    <source>
        <dbReference type="Proteomes" id="UP000191820"/>
    </source>
</evidence>
<dbReference type="InterPro" id="IPR016035">
    <property type="entry name" value="Acyl_Trfase/lysoPLipase"/>
</dbReference>
<feature type="active site" description="Proton acceptor" evidence="4">
    <location>
        <position position="261"/>
    </location>
</feature>
<gene>
    <name evidence="7" type="ORF">SJ2017_0907</name>
</gene>
<keyword evidence="3 4" id="KW-0443">Lipid metabolism</keyword>
<keyword evidence="5" id="KW-0732">Signal</keyword>
<dbReference type="Pfam" id="PF01734">
    <property type="entry name" value="Patatin"/>
    <property type="match status" value="1"/>
</dbReference>
<evidence type="ECO:0000256" key="2">
    <source>
        <dbReference type="ARBA" id="ARBA00022963"/>
    </source>
</evidence>
<keyword evidence="1 4" id="KW-0378">Hydrolase</keyword>
<dbReference type="Proteomes" id="UP000191820">
    <property type="component" value="Chromosome"/>
</dbReference>
<feature type="short sequence motif" description="GXSXG" evidence="4">
    <location>
        <begin position="115"/>
        <end position="119"/>
    </location>
</feature>
<proteinExistence type="predicted"/>
<evidence type="ECO:0000259" key="6">
    <source>
        <dbReference type="PROSITE" id="PS51635"/>
    </source>
</evidence>
<dbReference type="PANTHER" id="PTHR14226">
    <property type="entry name" value="NEUROPATHY TARGET ESTERASE/SWISS CHEESE D.MELANOGASTER"/>
    <property type="match status" value="1"/>
</dbReference>
<evidence type="ECO:0000256" key="3">
    <source>
        <dbReference type="ARBA" id="ARBA00023098"/>
    </source>
</evidence>
<feature type="chain" id="PRO_5046490365" evidence="5">
    <location>
        <begin position="25"/>
        <end position="391"/>
    </location>
</feature>
<evidence type="ECO:0000256" key="5">
    <source>
        <dbReference type="SAM" id="SignalP"/>
    </source>
</evidence>
<dbReference type="PANTHER" id="PTHR14226:SF74">
    <property type="entry name" value="BLR4684 PROTEIN"/>
    <property type="match status" value="1"/>
</dbReference>
<evidence type="ECO:0000256" key="1">
    <source>
        <dbReference type="ARBA" id="ARBA00022801"/>
    </source>
</evidence>
<accession>A0ABM6JGD9</accession>
<reference evidence="7 8" key="1">
    <citation type="submission" date="2017-03" db="EMBL/GenBank/DDBJ databases">
        <title>Genome sequencing of Shewanella japonica KCTC 22435.</title>
        <authorList>
            <person name="Kim K.M."/>
        </authorList>
    </citation>
    <scope>NUCLEOTIDE SEQUENCE [LARGE SCALE GENOMIC DNA]</scope>
    <source>
        <strain evidence="7 8">KCTC 22435</strain>
    </source>
</reference>
<dbReference type="PROSITE" id="PS51257">
    <property type="entry name" value="PROKAR_LIPOPROTEIN"/>
    <property type="match status" value="1"/>
</dbReference>
<name>A0ABM6JGD9_9GAMM</name>
<keyword evidence="8" id="KW-1185">Reference proteome</keyword>
<organism evidence="7 8">
    <name type="scientific">Shewanella japonica</name>
    <dbReference type="NCBI Taxonomy" id="93973"/>
    <lineage>
        <taxon>Bacteria</taxon>
        <taxon>Pseudomonadati</taxon>
        <taxon>Pseudomonadota</taxon>
        <taxon>Gammaproteobacteria</taxon>
        <taxon>Alteromonadales</taxon>
        <taxon>Shewanellaceae</taxon>
        <taxon>Shewanella</taxon>
    </lineage>
</organism>
<dbReference type="SUPFAM" id="SSF52151">
    <property type="entry name" value="FabD/lysophospholipase-like"/>
    <property type="match status" value="1"/>
</dbReference>
<evidence type="ECO:0000256" key="4">
    <source>
        <dbReference type="PROSITE-ProRule" id="PRU01161"/>
    </source>
</evidence>
<evidence type="ECO:0000313" key="7">
    <source>
        <dbReference type="EMBL" id="ARD21238.1"/>
    </source>
</evidence>
<dbReference type="RefSeq" id="WP_065109943.1">
    <property type="nucleotide sequence ID" value="NZ_CP020472.1"/>
</dbReference>
<dbReference type="InterPro" id="IPR002641">
    <property type="entry name" value="PNPLA_dom"/>
</dbReference>
<feature type="short sequence motif" description="DGA/G" evidence="4">
    <location>
        <begin position="261"/>
        <end position="263"/>
    </location>
</feature>
<dbReference type="EMBL" id="CP020472">
    <property type="protein sequence ID" value="ARD21238.1"/>
    <property type="molecule type" value="Genomic_DNA"/>
</dbReference>